<dbReference type="EMBL" id="MU839834">
    <property type="protein sequence ID" value="KAK1755177.1"/>
    <property type="molecule type" value="Genomic_DNA"/>
</dbReference>
<protein>
    <submittedName>
        <fullName evidence="2">Uncharacterized protein</fullName>
    </submittedName>
</protein>
<reference evidence="2" key="1">
    <citation type="submission" date="2023-06" db="EMBL/GenBank/DDBJ databases">
        <title>Genome-scale phylogeny and comparative genomics of the fungal order Sordariales.</title>
        <authorList>
            <consortium name="Lawrence Berkeley National Laboratory"/>
            <person name="Hensen N."/>
            <person name="Bonometti L."/>
            <person name="Westerberg I."/>
            <person name="Brannstrom I.O."/>
            <person name="Guillou S."/>
            <person name="Cros-Aarteil S."/>
            <person name="Calhoun S."/>
            <person name="Haridas S."/>
            <person name="Kuo A."/>
            <person name="Mondo S."/>
            <person name="Pangilinan J."/>
            <person name="Riley R."/>
            <person name="Labutti K."/>
            <person name="Andreopoulos B."/>
            <person name="Lipzen A."/>
            <person name="Chen C."/>
            <person name="Yanf M."/>
            <person name="Daum C."/>
            <person name="Ng V."/>
            <person name="Clum A."/>
            <person name="Steindorff A."/>
            <person name="Ohm R."/>
            <person name="Martin F."/>
            <person name="Silar P."/>
            <person name="Natvig D."/>
            <person name="Lalanne C."/>
            <person name="Gautier V."/>
            <person name="Ament-Velasquez S.L."/>
            <person name="Kruys A."/>
            <person name="Hutchinson M.I."/>
            <person name="Powell A.J."/>
            <person name="Barry K."/>
            <person name="Miller A.N."/>
            <person name="Grigoriev I.V."/>
            <person name="Debuchy R."/>
            <person name="Gladieux P."/>
            <person name="Thoren M.H."/>
            <person name="Johannesson H."/>
        </authorList>
    </citation>
    <scope>NUCLEOTIDE SEQUENCE</scope>
    <source>
        <strain evidence="2">PSN4</strain>
    </source>
</reference>
<sequence length="224" mass="24647">MALQLGKSKDGDARLTPETGINPQRCNNRSSAGSPFSRRLACSFFNSFMKACNNRRSRDSGPRIPELSVAVLGLAGFLLDLRLVGWYKTPKICTDGEQGVRPCWECKPASHPRVVSDTRRFQPRHHATPPDIGRLMNSPGCWEYMPRLSLLISTSYKLRRRRTPDGSDRRESCDIARRSADGFELTYTTAAIMPGPGLGGTGPLMIGRLAEESATGMGSSTSHF</sequence>
<evidence type="ECO:0000313" key="2">
    <source>
        <dbReference type="EMBL" id="KAK1755177.1"/>
    </source>
</evidence>
<name>A0AAJ0BBW5_9PEZI</name>
<feature type="region of interest" description="Disordered" evidence="1">
    <location>
        <begin position="1"/>
        <end position="35"/>
    </location>
</feature>
<comment type="caution">
    <text evidence="2">The sequence shown here is derived from an EMBL/GenBank/DDBJ whole genome shotgun (WGS) entry which is preliminary data.</text>
</comment>
<evidence type="ECO:0000256" key="1">
    <source>
        <dbReference type="SAM" id="MobiDB-lite"/>
    </source>
</evidence>
<organism evidence="2 3">
    <name type="scientific">Echria macrotheca</name>
    <dbReference type="NCBI Taxonomy" id="438768"/>
    <lineage>
        <taxon>Eukaryota</taxon>
        <taxon>Fungi</taxon>
        <taxon>Dikarya</taxon>
        <taxon>Ascomycota</taxon>
        <taxon>Pezizomycotina</taxon>
        <taxon>Sordariomycetes</taxon>
        <taxon>Sordariomycetidae</taxon>
        <taxon>Sordariales</taxon>
        <taxon>Schizotheciaceae</taxon>
        <taxon>Echria</taxon>
    </lineage>
</organism>
<accession>A0AAJ0BBW5</accession>
<evidence type="ECO:0000313" key="3">
    <source>
        <dbReference type="Proteomes" id="UP001239445"/>
    </source>
</evidence>
<keyword evidence="3" id="KW-1185">Reference proteome</keyword>
<proteinExistence type="predicted"/>
<feature type="compositionally biased region" description="Polar residues" evidence="1">
    <location>
        <begin position="19"/>
        <end position="34"/>
    </location>
</feature>
<dbReference type="AlphaFoldDB" id="A0AAJ0BBW5"/>
<dbReference type="Proteomes" id="UP001239445">
    <property type="component" value="Unassembled WGS sequence"/>
</dbReference>
<gene>
    <name evidence="2" type="ORF">QBC47DRAFT_382963</name>
</gene>